<proteinExistence type="inferred from homology"/>
<evidence type="ECO:0000313" key="3">
    <source>
        <dbReference type="EMBL" id="KAF7296682.1"/>
    </source>
</evidence>
<comment type="caution">
    <text evidence="3">The sequence shown here is derived from an EMBL/GenBank/DDBJ whole genome shotgun (WGS) entry which is preliminary data.</text>
</comment>
<accession>A0A8H6SE68</accession>
<dbReference type="PANTHER" id="PTHR24320">
    <property type="entry name" value="RETINOL DEHYDROGENASE"/>
    <property type="match status" value="1"/>
</dbReference>
<dbReference type="PANTHER" id="PTHR24320:SF283">
    <property type="entry name" value="RETINOL DEHYDROGENASE 11"/>
    <property type="match status" value="1"/>
</dbReference>
<gene>
    <name evidence="3" type="ORF">HMN09_01077000</name>
</gene>
<sequence>MSTAPHFTFAAAAEEAIAALADSIRGKNVLLTGTSLNGIGFEAARVIANYANLLVITGYNDQRLKLSEDAIKREIPSANIRRLTLDLCSLAAVPTTPSPSGFGPFKLTVNNLENQIATDHVGPFLFTKLLTPKLLASTSSGYVPRVVFVANALHPYGPGVDLATVKTPDASKYTAPHAYIEARTVVAAFDPRIACSPGAYLDDSVVANERMSMYRADEVRDERG</sequence>
<dbReference type="AlphaFoldDB" id="A0A8H6SE68"/>
<evidence type="ECO:0000256" key="1">
    <source>
        <dbReference type="ARBA" id="ARBA00006484"/>
    </source>
</evidence>
<dbReference type="SUPFAM" id="SSF51735">
    <property type="entry name" value="NAD(P)-binding Rossmann-fold domains"/>
    <property type="match status" value="1"/>
</dbReference>
<dbReference type="GO" id="GO:0016491">
    <property type="term" value="F:oxidoreductase activity"/>
    <property type="evidence" value="ECO:0007669"/>
    <property type="project" value="UniProtKB-KW"/>
</dbReference>
<protein>
    <submittedName>
        <fullName evidence="3">Short-chain dehydrogenase/reductase family protein</fullName>
    </submittedName>
</protein>
<dbReference type="EMBL" id="JACAZE010000016">
    <property type="protein sequence ID" value="KAF7296682.1"/>
    <property type="molecule type" value="Genomic_DNA"/>
</dbReference>
<evidence type="ECO:0000256" key="2">
    <source>
        <dbReference type="ARBA" id="ARBA00023002"/>
    </source>
</evidence>
<organism evidence="3 4">
    <name type="scientific">Mycena chlorophos</name>
    <name type="common">Agaric fungus</name>
    <name type="synonym">Agaricus chlorophos</name>
    <dbReference type="NCBI Taxonomy" id="658473"/>
    <lineage>
        <taxon>Eukaryota</taxon>
        <taxon>Fungi</taxon>
        <taxon>Dikarya</taxon>
        <taxon>Basidiomycota</taxon>
        <taxon>Agaricomycotina</taxon>
        <taxon>Agaricomycetes</taxon>
        <taxon>Agaricomycetidae</taxon>
        <taxon>Agaricales</taxon>
        <taxon>Marasmiineae</taxon>
        <taxon>Mycenaceae</taxon>
        <taxon>Mycena</taxon>
    </lineage>
</organism>
<dbReference type="OrthoDB" id="191139at2759"/>
<evidence type="ECO:0000313" key="4">
    <source>
        <dbReference type="Proteomes" id="UP000613580"/>
    </source>
</evidence>
<keyword evidence="4" id="KW-1185">Reference proteome</keyword>
<name>A0A8H6SE68_MYCCL</name>
<dbReference type="InterPro" id="IPR036291">
    <property type="entry name" value="NAD(P)-bd_dom_sf"/>
</dbReference>
<comment type="similarity">
    <text evidence="1">Belongs to the short-chain dehydrogenases/reductases (SDR) family.</text>
</comment>
<dbReference type="Gene3D" id="3.40.50.720">
    <property type="entry name" value="NAD(P)-binding Rossmann-like Domain"/>
    <property type="match status" value="1"/>
</dbReference>
<keyword evidence="2" id="KW-0560">Oxidoreductase</keyword>
<dbReference type="Proteomes" id="UP000613580">
    <property type="component" value="Unassembled WGS sequence"/>
</dbReference>
<reference evidence="3" key="1">
    <citation type="submission" date="2020-05" db="EMBL/GenBank/DDBJ databases">
        <title>Mycena genomes resolve the evolution of fungal bioluminescence.</title>
        <authorList>
            <person name="Tsai I.J."/>
        </authorList>
    </citation>
    <scope>NUCLEOTIDE SEQUENCE</scope>
    <source>
        <strain evidence="3">110903Hualien_Pintung</strain>
    </source>
</reference>